<protein>
    <submittedName>
        <fullName evidence="8">Protoporphyrinogen oxidase</fullName>
        <ecNumber evidence="8">1.3.3.4</ecNumber>
    </submittedName>
</protein>
<dbReference type="Pfam" id="PF01593">
    <property type="entry name" value="Amino_oxidase"/>
    <property type="match status" value="1"/>
</dbReference>
<dbReference type="Gene3D" id="3.90.660.20">
    <property type="entry name" value="Protoporphyrinogen oxidase, mitochondrial, domain 2"/>
    <property type="match status" value="1"/>
</dbReference>
<evidence type="ECO:0000256" key="4">
    <source>
        <dbReference type="ARBA" id="ARBA00023002"/>
    </source>
</evidence>
<dbReference type="Proteomes" id="UP000830729">
    <property type="component" value="Plasmid unnamed1"/>
</dbReference>
<geneLocation type="plasmid" evidence="8 9">
    <name>unnamed1</name>
</geneLocation>
<keyword evidence="8" id="KW-0614">Plasmid</keyword>
<dbReference type="InterPro" id="IPR036188">
    <property type="entry name" value="FAD/NAD-bd_sf"/>
</dbReference>
<evidence type="ECO:0000256" key="3">
    <source>
        <dbReference type="ARBA" id="ARBA00022827"/>
    </source>
</evidence>
<dbReference type="Gene3D" id="3.50.50.60">
    <property type="entry name" value="FAD/NAD(P)-binding domain"/>
    <property type="match status" value="1"/>
</dbReference>
<feature type="domain" description="Amine oxidase" evidence="7">
    <location>
        <begin position="18"/>
        <end position="429"/>
    </location>
</feature>
<dbReference type="InterPro" id="IPR004572">
    <property type="entry name" value="Protoporphyrinogen_oxidase"/>
</dbReference>
<evidence type="ECO:0000256" key="2">
    <source>
        <dbReference type="ARBA" id="ARBA00022630"/>
    </source>
</evidence>
<comment type="pathway">
    <text evidence="6">Porphyrin-containing compound metabolism.</text>
</comment>
<dbReference type="InterPro" id="IPR002937">
    <property type="entry name" value="Amino_oxidase"/>
</dbReference>
<dbReference type="NCBIfam" id="TIGR00562">
    <property type="entry name" value="proto_IX_ox"/>
    <property type="match status" value="1"/>
</dbReference>
<accession>A0A8U0I0X3</accession>
<dbReference type="EC" id="1.3.3.4" evidence="8"/>
<dbReference type="SUPFAM" id="SSF54373">
    <property type="entry name" value="FAD-linked reductases, C-terminal domain"/>
    <property type="match status" value="1"/>
</dbReference>
<evidence type="ECO:0000259" key="7">
    <source>
        <dbReference type="Pfam" id="PF01593"/>
    </source>
</evidence>
<dbReference type="GeneID" id="72187510"/>
<keyword evidence="2" id="KW-0285">Flavoprotein</keyword>
<organism evidence="8 9">
    <name type="scientific">Halorussus limi</name>
    <dbReference type="NCBI Taxonomy" id="2938695"/>
    <lineage>
        <taxon>Archaea</taxon>
        <taxon>Methanobacteriati</taxon>
        <taxon>Methanobacteriota</taxon>
        <taxon>Stenosarchaea group</taxon>
        <taxon>Halobacteria</taxon>
        <taxon>Halobacteriales</taxon>
        <taxon>Haladaptataceae</taxon>
        <taxon>Halorussus</taxon>
    </lineage>
</organism>
<dbReference type="KEGG" id="halx:M0R89_19885"/>
<keyword evidence="3" id="KW-0274">FAD</keyword>
<dbReference type="GO" id="GO:0004729">
    <property type="term" value="F:oxygen-dependent protoporphyrinogen oxidase activity"/>
    <property type="evidence" value="ECO:0007669"/>
    <property type="project" value="UniProtKB-EC"/>
</dbReference>
<dbReference type="PANTHER" id="PTHR42923">
    <property type="entry name" value="PROTOPORPHYRINOGEN OXIDASE"/>
    <property type="match status" value="1"/>
</dbReference>
<keyword evidence="5" id="KW-0350">Heme biosynthesis</keyword>
<dbReference type="EMBL" id="CP096660">
    <property type="protein sequence ID" value="UPV76424.1"/>
    <property type="molecule type" value="Genomic_DNA"/>
</dbReference>
<dbReference type="InterPro" id="IPR050464">
    <property type="entry name" value="Zeta_carotene_desat/Oxidored"/>
</dbReference>
<sequence length="435" mass="46819">MTTGERSPESVGIVGAGITGLSLAHYLADRDAEFTLFEAAAEPGGVVRSDRVDGHILERGPQRVRRTEHVEGMIRDLGLESEVRTADPDLPVCVYADGEIRPAPFSVEGFGETDLLSAEAKRRVLAEPYTDPADPDETAAEMFVRKFGDETYRNLLGPLFGGTYGSDPAEMPVGHALSGLVKLEARHGSLLKAAIARTMGGRDTPPAISFDEGLQRLPEALADAHAENVRFETPVTAVRADDDRGYELETPDGTESFDRVVLTTPADLTADLVVDLAPESADALRELHYNPLAMVYLRTDLDAAGVEPALGYQVGFDADLRTLGVSWNASMFDRGVVTAFLGGMHDPAILDESEDRMGEIAASEFEAVTGAEAEVVTVNVLRRGFPAYDDSWDAVERVELPEGVRLATNYTARMGVPSRIREAESVADDLAAALT</sequence>
<keyword evidence="9" id="KW-1185">Reference proteome</keyword>
<reference evidence="8 9" key="1">
    <citation type="submission" date="2022-04" db="EMBL/GenBank/DDBJ databases">
        <title>Diverse halophilic archaea isolated from saline environments.</title>
        <authorList>
            <person name="Cui H.-L."/>
        </authorList>
    </citation>
    <scope>NUCLEOTIDE SEQUENCE [LARGE SCALE GENOMIC DNA]</scope>
    <source>
        <strain evidence="8 9">XZYJT49</strain>
        <plasmid evidence="8 9">unnamed1</plasmid>
    </source>
</reference>
<evidence type="ECO:0000256" key="1">
    <source>
        <dbReference type="ARBA" id="ARBA00001974"/>
    </source>
</evidence>
<dbReference type="SUPFAM" id="SSF51905">
    <property type="entry name" value="FAD/NAD(P)-binding domain"/>
    <property type="match status" value="1"/>
</dbReference>
<dbReference type="AlphaFoldDB" id="A0A8U0I0X3"/>
<dbReference type="Gene3D" id="1.10.3110.10">
    <property type="entry name" value="protoporphyrinogen ix oxidase, domain 3"/>
    <property type="match status" value="1"/>
</dbReference>
<name>A0A8U0I0X3_9EURY</name>
<dbReference type="GO" id="GO:0006783">
    <property type="term" value="P:heme biosynthetic process"/>
    <property type="evidence" value="ECO:0007669"/>
    <property type="project" value="UniProtKB-KW"/>
</dbReference>
<keyword evidence="4 8" id="KW-0560">Oxidoreductase</keyword>
<comment type="cofactor">
    <cofactor evidence="1">
        <name>FAD</name>
        <dbReference type="ChEBI" id="CHEBI:57692"/>
    </cofactor>
</comment>
<evidence type="ECO:0000313" key="9">
    <source>
        <dbReference type="Proteomes" id="UP000830729"/>
    </source>
</evidence>
<dbReference type="PANTHER" id="PTHR42923:SF3">
    <property type="entry name" value="PROTOPORPHYRINOGEN OXIDASE"/>
    <property type="match status" value="1"/>
</dbReference>
<dbReference type="RefSeq" id="WP_248652457.1">
    <property type="nucleotide sequence ID" value="NZ_CP096660.1"/>
</dbReference>
<proteinExistence type="predicted"/>
<gene>
    <name evidence="8" type="primary">hemG</name>
    <name evidence="8" type="ORF">M0R89_19885</name>
</gene>
<evidence type="ECO:0000313" key="8">
    <source>
        <dbReference type="EMBL" id="UPV76424.1"/>
    </source>
</evidence>
<evidence type="ECO:0000256" key="5">
    <source>
        <dbReference type="ARBA" id="ARBA00023133"/>
    </source>
</evidence>
<evidence type="ECO:0000256" key="6">
    <source>
        <dbReference type="ARBA" id="ARBA00023444"/>
    </source>
</evidence>